<proteinExistence type="predicted"/>
<dbReference type="EMBL" id="JANJYJ010000001">
    <property type="protein sequence ID" value="KAK3229950.1"/>
    <property type="molecule type" value="Genomic_DNA"/>
</dbReference>
<dbReference type="Pfam" id="PF13456">
    <property type="entry name" value="RVT_3"/>
    <property type="match status" value="1"/>
</dbReference>
<reference evidence="3" key="1">
    <citation type="journal article" date="2023" name="Plant J.">
        <title>Genome sequences and population genomics provide insights into the demographic history, inbreeding, and mutation load of two 'living fossil' tree species of Dipteronia.</title>
        <authorList>
            <person name="Feng Y."/>
            <person name="Comes H.P."/>
            <person name="Chen J."/>
            <person name="Zhu S."/>
            <person name="Lu R."/>
            <person name="Zhang X."/>
            <person name="Li P."/>
            <person name="Qiu J."/>
            <person name="Olsen K.M."/>
            <person name="Qiu Y."/>
        </authorList>
    </citation>
    <scope>NUCLEOTIDE SEQUENCE</scope>
    <source>
        <strain evidence="3">NBL</strain>
    </source>
</reference>
<accession>A0AAE0B600</accession>
<feature type="compositionally biased region" description="Basic and acidic residues" evidence="1">
    <location>
        <begin position="150"/>
        <end position="159"/>
    </location>
</feature>
<organism evidence="3 4">
    <name type="scientific">Dipteronia sinensis</name>
    <dbReference type="NCBI Taxonomy" id="43782"/>
    <lineage>
        <taxon>Eukaryota</taxon>
        <taxon>Viridiplantae</taxon>
        <taxon>Streptophyta</taxon>
        <taxon>Embryophyta</taxon>
        <taxon>Tracheophyta</taxon>
        <taxon>Spermatophyta</taxon>
        <taxon>Magnoliopsida</taxon>
        <taxon>eudicotyledons</taxon>
        <taxon>Gunneridae</taxon>
        <taxon>Pentapetalae</taxon>
        <taxon>rosids</taxon>
        <taxon>malvids</taxon>
        <taxon>Sapindales</taxon>
        <taxon>Sapindaceae</taxon>
        <taxon>Hippocastanoideae</taxon>
        <taxon>Acereae</taxon>
        <taxon>Dipteronia</taxon>
    </lineage>
</organism>
<dbReference type="Gene3D" id="3.30.420.10">
    <property type="entry name" value="Ribonuclease H-like superfamily/Ribonuclease H"/>
    <property type="match status" value="1"/>
</dbReference>
<feature type="region of interest" description="Disordered" evidence="1">
    <location>
        <begin position="139"/>
        <end position="159"/>
    </location>
</feature>
<evidence type="ECO:0000313" key="3">
    <source>
        <dbReference type="EMBL" id="KAK3229950.1"/>
    </source>
</evidence>
<dbReference type="GO" id="GO:0004523">
    <property type="term" value="F:RNA-DNA hybrid ribonuclease activity"/>
    <property type="evidence" value="ECO:0007669"/>
    <property type="project" value="InterPro"/>
</dbReference>
<comment type="caution">
    <text evidence="3">The sequence shown here is derived from an EMBL/GenBank/DDBJ whole genome shotgun (WGS) entry which is preliminary data.</text>
</comment>
<keyword evidence="4" id="KW-1185">Reference proteome</keyword>
<dbReference type="InterPro" id="IPR036397">
    <property type="entry name" value="RNaseH_sf"/>
</dbReference>
<dbReference type="InterPro" id="IPR044730">
    <property type="entry name" value="RNase_H-like_dom_plant"/>
</dbReference>
<dbReference type="GO" id="GO:0003676">
    <property type="term" value="F:nucleic acid binding"/>
    <property type="evidence" value="ECO:0007669"/>
    <property type="project" value="InterPro"/>
</dbReference>
<sequence>MEIEGSDTSGVDPSTLWLSLFQCRRIFQRYHGLGGHWRCSQKSRGSNSLPFLANVGIRDALTAEIMAIAKAIELCITKSDICKKDVTFISDSGEVVSWVNGGGCGNSDHMLSMSDVRSNLLKMDGAHIIFKSRDSNSVADSLAKRGSGGGDDRESWSIV</sequence>
<evidence type="ECO:0000256" key="1">
    <source>
        <dbReference type="SAM" id="MobiDB-lite"/>
    </source>
</evidence>
<dbReference type="CDD" id="cd06222">
    <property type="entry name" value="RNase_H_like"/>
    <property type="match status" value="1"/>
</dbReference>
<dbReference type="Proteomes" id="UP001281410">
    <property type="component" value="Unassembled WGS sequence"/>
</dbReference>
<protein>
    <recommendedName>
        <fullName evidence="2">RNase H type-1 domain-containing protein</fullName>
    </recommendedName>
</protein>
<evidence type="ECO:0000259" key="2">
    <source>
        <dbReference type="Pfam" id="PF13456"/>
    </source>
</evidence>
<dbReference type="SUPFAM" id="SSF53098">
    <property type="entry name" value="Ribonuclease H-like"/>
    <property type="match status" value="1"/>
</dbReference>
<feature type="domain" description="RNase H type-1" evidence="2">
    <location>
        <begin position="59"/>
        <end position="145"/>
    </location>
</feature>
<dbReference type="AlphaFoldDB" id="A0AAE0B600"/>
<name>A0AAE0B600_9ROSI</name>
<dbReference type="InterPro" id="IPR012337">
    <property type="entry name" value="RNaseH-like_sf"/>
</dbReference>
<evidence type="ECO:0000313" key="4">
    <source>
        <dbReference type="Proteomes" id="UP001281410"/>
    </source>
</evidence>
<dbReference type="InterPro" id="IPR002156">
    <property type="entry name" value="RNaseH_domain"/>
</dbReference>
<gene>
    <name evidence="3" type="ORF">Dsin_001831</name>
</gene>